<dbReference type="AlphaFoldDB" id="A0A7X8SGC7"/>
<protein>
    <submittedName>
        <fullName evidence="1">Uncharacterized protein</fullName>
    </submittedName>
</protein>
<reference evidence="1 2" key="1">
    <citation type="submission" date="2020-04" db="EMBL/GenBank/DDBJ databases">
        <title>Flammeovirga sp. SR4, a novel species isolated from seawater.</title>
        <authorList>
            <person name="Wang X."/>
        </authorList>
    </citation>
    <scope>NUCLEOTIDE SEQUENCE [LARGE SCALE GENOMIC DNA]</scope>
    <source>
        <strain evidence="1 2">SR4</strain>
    </source>
</reference>
<sequence length="112" mass="13220">MYFLFLLPTLFLSLLSTDTYHIKETKLLFEVINHDAQHINNLHLEIHDQDGLIVSLHTKKITAISLPRKDYELKVFYCDEVYSVDTKLFQPRHHIVFVVDEKSCSEPILYTK</sequence>
<evidence type="ECO:0000313" key="1">
    <source>
        <dbReference type="EMBL" id="NLR89632.1"/>
    </source>
</evidence>
<comment type="caution">
    <text evidence="1">The sequence shown here is derived from an EMBL/GenBank/DDBJ whole genome shotgun (WGS) entry which is preliminary data.</text>
</comment>
<keyword evidence="2" id="KW-1185">Reference proteome</keyword>
<organism evidence="1 2">
    <name type="scientific">Flammeovirga agarivorans</name>
    <dbReference type="NCBI Taxonomy" id="2726742"/>
    <lineage>
        <taxon>Bacteria</taxon>
        <taxon>Pseudomonadati</taxon>
        <taxon>Bacteroidota</taxon>
        <taxon>Cytophagia</taxon>
        <taxon>Cytophagales</taxon>
        <taxon>Flammeovirgaceae</taxon>
        <taxon>Flammeovirga</taxon>
    </lineage>
</organism>
<gene>
    <name evidence="1" type="ORF">HGP29_00360</name>
</gene>
<dbReference type="EMBL" id="JABAIL010000001">
    <property type="protein sequence ID" value="NLR89632.1"/>
    <property type="molecule type" value="Genomic_DNA"/>
</dbReference>
<evidence type="ECO:0000313" key="2">
    <source>
        <dbReference type="Proteomes" id="UP000585050"/>
    </source>
</evidence>
<dbReference type="Proteomes" id="UP000585050">
    <property type="component" value="Unassembled WGS sequence"/>
</dbReference>
<accession>A0A7X8SGC7</accession>
<name>A0A7X8SGC7_9BACT</name>
<proteinExistence type="predicted"/>
<dbReference type="RefSeq" id="WP_168880326.1">
    <property type="nucleotide sequence ID" value="NZ_JABAIL010000001.1"/>
</dbReference>